<evidence type="ECO:0000313" key="4">
    <source>
        <dbReference type="Proteomes" id="UP001372338"/>
    </source>
</evidence>
<dbReference type="Pfam" id="PF05627">
    <property type="entry name" value="AvrRpt-cleavage"/>
    <property type="match status" value="1"/>
</dbReference>
<sequence length="175" mass="19007">MGFTVIFNNDPASAEGFTVIFNKARDEKKKGGSESPGKAAADPHSRPVLDPGKPQSVRRSLLNISLYLKPHTHIHRLLTEDPDQRLGARGASEAAFVPASESPLDTSYFFSRYSWNTSEGLVSHASDADDSSDADSSNGSSGCLSNHHDEVDFLDMKPADELLENPAFQFLNELA</sequence>
<feature type="domain" description="RIN4 pathogenic type III effector avirulence factor Avr cleavage site" evidence="2">
    <location>
        <begin position="8"/>
        <end position="29"/>
    </location>
</feature>
<name>A0AAN9HRX9_CROPI</name>
<organism evidence="3 4">
    <name type="scientific">Crotalaria pallida</name>
    <name type="common">Smooth rattlebox</name>
    <name type="synonym">Crotalaria striata</name>
    <dbReference type="NCBI Taxonomy" id="3830"/>
    <lineage>
        <taxon>Eukaryota</taxon>
        <taxon>Viridiplantae</taxon>
        <taxon>Streptophyta</taxon>
        <taxon>Embryophyta</taxon>
        <taxon>Tracheophyta</taxon>
        <taxon>Spermatophyta</taxon>
        <taxon>Magnoliopsida</taxon>
        <taxon>eudicotyledons</taxon>
        <taxon>Gunneridae</taxon>
        <taxon>Pentapetalae</taxon>
        <taxon>rosids</taxon>
        <taxon>fabids</taxon>
        <taxon>Fabales</taxon>
        <taxon>Fabaceae</taxon>
        <taxon>Papilionoideae</taxon>
        <taxon>50 kb inversion clade</taxon>
        <taxon>genistoids sensu lato</taxon>
        <taxon>core genistoids</taxon>
        <taxon>Crotalarieae</taxon>
        <taxon>Crotalaria</taxon>
    </lineage>
</organism>
<keyword evidence="4" id="KW-1185">Reference proteome</keyword>
<dbReference type="EMBL" id="JAYWIO010000007">
    <property type="protein sequence ID" value="KAK7252096.1"/>
    <property type="molecule type" value="Genomic_DNA"/>
</dbReference>
<dbReference type="AlphaFoldDB" id="A0AAN9HRX9"/>
<dbReference type="InterPro" id="IPR008700">
    <property type="entry name" value="TypeIII_avirulence_cleave"/>
</dbReference>
<protein>
    <recommendedName>
        <fullName evidence="2">RIN4 pathogenic type III effector avirulence factor Avr cleavage site domain-containing protein</fullName>
    </recommendedName>
</protein>
<gene>
    <name evidence="3" type="ORF">RIF29_35818</name>
</gene>
<feature type="region of interest" description="Disordered" evidence="1">
    <location>
        <begin position="122"/>
        <end position="144"/>
    </location>
</feature>
<feature type="region of interest" description="Disordered" evidence="1">
    <location>
        <begin position="26"/>
        <end position="55"/>
    </location>
</feature>
<evidence type="ECO:0000259" key="2">
    <source>
        <dbReference type="Pfam" id="PF05627"/>
    </source>
</evidence>
<dbReference type="Proteomes" id="UP001372338">
    <property type="component" value="Unassembled WGS sequence"/>
</dbReference>
<accession>A0AAN9HRX9</accession>
<evidence type="ECO:0000256" key="1">
    <source>
        <dbReference type="SAM" id="MobiDB-lite"/>
    </source>
</evidence>
<comment type="caution">
    <text evidence="3">The sequence shown here is derived from an EMBL/GenBank/DDBJ whole genome shotgun (WGS) entry which is preliminary data.</text>
</comment>
<reference evidence="3 4" key="1">
    <citation type="submission" date="2024-01" db="EMBL/GenBank/DDBJ databases">
        <title>The genomes of 5 underutilized Papilionoideae crops provide insights into root nodulation and disease resistanc.</title>
        <authorList>
            <person name="Yuan L."/>
        </authorList>
    </citation>
    <scope>NUCLEOTIDE SEQUENCE [LARGE SCALE GENOMIC DNA]</scope>
    <source>
        <strain evidence="3">ZHUSHIDOU_FW_LH</strain>
        <tissue evidence="3">Leaf</tissue>
    </source>
</reference>
<evidence type="ECO:0000313" key="3">
    <source>
        <dbReference type="EMBL" id="KAK7252096.1"/>
    </source>
</evidence>
<proteinExistence type="predicted"/>